<dbReference type="InterPro" id="IPR011990">
    <property type="entry name" value="TPR-like_helical_dom_sf"/>
</dbReference>
<organism evidence="1">
    <name type="scientific">Haemonchus placei</name>
    <name type="common">Barber's pole worm</name>
    <dbReference type="NCBI Taxonomy" id="6290"/>
    <lineage>
        <taxon>Eukaryota</taxon>
        <taxon>Metazoa</taxon>
        <taxon>Ecdysozoa</taxon>
        <taxon>Nematoda</taxon>
        <taxon>Chromadorea</taxon>
        <taxon>Rhabditida</taxon>
        <taxon>Rhabditina</taxon>
        <taxon>Rhabditomorpha</taxon>
        <taxon>Strongyloidea</taxon>
        <taxon>Trichostrongylidae</taxon>
        <taxon>Haemonchus</taxon>
    </lineage>
</organism>
<dbReference type="AlphaFoldDB" id="A0A0N4WBL0"/>
<dbReference type="SUPFAM" id="SSF48452">
    <property type="entry name" value="TPR-like"/>
    <property type="match status" value="1"/>
</dbReference>
<accession>A0A0N4WBL0</accession>
<sequence>LLATIHEEQNDLQSATALLHKYLEVDRVTLPEAVNALLKLSSLAKRSGADPISHLNKALKLADGSGNLDVVVLARSAMLRHLTTLRQADSKSEIHHLLHLQRELLKSDISVSSRSLVFEDLAVCETAETSGIGEIHALEQSLTEAQEANNTRRELFLLEKIGDCLLGMERYTEAEGFYQQLLTLAQQMRAVTQIKRAYMKLAILAAGFQKWSRCSELARRALTLSRFFYDHASKAHMIGNNELARSILKKTVERCEEHGLYTTMALATRYMVEAAISCKEHNTIISERLRRHLELIDHETDQKAVLRSMIRLTKFSADLDHLTSLKIIAAARKLVRNLNIHDQADILLECFDVYYSLGMLDEARHLLIEMLDSPLQTHRDILLKAAERLTVFPLRRRVTLLLKLVEQGFFDRKVLPQLAFFLPEFTLRMIPGGKDALTRMVCYVQMDEWVKALACAEVALVDTLPACALNGLFEKLTTEEAVQLLLLVAKWKTKHFLHWSNLPKLNDATFCRLFDMAFSRIMQSGIALLPNSRAHLHALMLHGVFELTHEAATAIEKIICAANTGCGEMIAMWYDELVQEYLSEQTQGIEIFPCSSTECQLKVASVFAALQHETLHEQLHVLEMCKWFMDKRLANIHGISLEASPPFVLPSNQSFAYVFCVGDVQLIWVKLRGCQAVISITLRNRNLSFLEECLVQYLQRRAIPEAPVDLSPFELIFVNDQDSLPVKPKLYSVHHCPSDHFEEDWDRCKFSEQTHNEKATAVLSERLTMFSQSTVAIMGAGDSILHPDICLSIRKTPLLVITLGSPTFDTIRALFLCGTSVVVEVDESTKDKDIRRLIDATRQQRQVQKMAN</sequence>
<reference evidence="1" key="1">
    <citation type="submission" date="2016-04" db="UniProtKB">
        <authorList>
            <consortium name="WormBaseParasite"/>
        </authorList>
    </citation>
    <scope>IDENTIFICATION</scope>
</reference>
<protein>
    <submittedName>
        <fullName evidence="1">TPR_MalT domain-containing protein</fullName>
    </submittedName>
</protein>
<dbReference type="Gene3D" id="1.25.40.10">
    <property type="entry name" value="Tetratricopeptide repeat domain"/>
    <property type="match status" value="1"/>
</dbReference>
<evidence type="ECO:0000313" key="1">
    <source>
        <dbReference type="WBParaSite" id="HPLM_0000784001-mRNA-1"/>
    </source>
</evidence>
<dbReference type="WBParaSite" id="HPLM_0000784001-mRNA-1">
    <property type="protein sequence ID" value="HPLM_0000784001-mRNA-1"/>
    <property type="gene ID" value="HPLM_0000784001"/>
</dbReference>
<proteinExistence type="predicted"/>
<name>A0A0N4WBL0_HAEPC</name>
<dbReference type="OMA" id="FELTHEA"/>